<protein>
    <submittedName>
        <fullName evidence="4">Uncharacterized protein</fullName>
    </submittedName>
</protein>
<dbReference type="AlphaFoldDB" id="A0AAW4YWV6"/>
<gene>
    <name evidence="3" type="ORF">HOP60_22775</name>
    <name evidence="4" type="ORF">HOP61_16270</name>
</gene>
<reference evidence="4" key="1">
    <citation type="submission" date="2020-05" db="EMBL/GenBank/DDBJ databases">
        <authorList>
            <person name="Wang L."/>
            <person name="Shao Z."/>
        </authorList>
    </citation>
    <scope>NUCLEOTIDE SEQUENCE</scope>
    <source>
        <strain evidence="3">MCCC 1A05748</strain>
        <strain evidence="4">MCCC 1A05776</strain>
    </source>
</reference>
<comment type="caution">
    <text evidence="4">The sequence shown here is derived from an EMBL/GenBank/DDBJ whole genome shotgun (WGS) entry which is preliminary data.</text>
</comment>
<dbReference type="Proteomes" id="UP001320178">
    <property type="component" value="Unassembled WGS sequence"/>
</dbReference>
<name>A0AAW4YWV6_9GAMM</name>
<dbReference type="EMBL" id="JABFTQ010000026">
    <property type="protein sequence ID" value="MCE8049531.1"/>
    <property type="molecule type" value="Genomic_DNA"/>
</dbReference>
<feature type="compositionally biased region" description="Basic and acidic residues" evidence="2">
    <location>
        <begin position="87"/>
        <end position="101"/>
    </location>
</feature>
<evidence type="ECO:0000313" key="4">
    <source>
        <dbReference type="EMBL" id="MCE8052850.1"/>
    </source>
</evidence>
<accession>A0AAW4YWV6</accession>
<dbReference type="Proteomes" id="UP001320154">
    <property type="component" value="Unassembled WGS sequence"/>
</dbReference>
<evidence type="ECO:0000313" key="6">
    <source>
        <dbReference type="Proteomes" id="UP001320178"/>
    </source>
</evidence>
<evidence type="ECO:0000313" key="5">
    <source>
        <dbReference type="Proteomes" id="UP001320154"/>
    </source>
</evidence>
<feature type="region of interest" description="Disordered" evidence="2">
    <location>
        <begin position="87"/>
        <end position="117"/>
    </location>
</feature>
<evidence type="ECO:0000256" key="1">
    <source>
        <dbReference type="SAM" id="Coils"/>
    </source>
</evidence>
<proteinExistence type="predicted"/>
<dbReference type="EMBL" id="JABFTS010000007">
    <property type="protein sequence ID" value="MCE8052850.1"/>
    <property type="molecule type" value="Genomic_DNA"/>
</dbReference>
<evidence type="ECO:0000256" key="2">
    <source>
        <dbReference type="SAM" id="MobiDB-lite"/>
    </source>
</evidence>
<keyword evidence="1" id="KW-0175">Coiled coil</keyword>
<feature type="coiled-coil region" evidence="1">
    <location>
        <begin position="8"/>
        <end position="64"/>
    </location>
</feature>
<reference evidence="4 5" key="2">
    <citation type="journal article" date="2021" name="Front. Microbiol.">
        <title>Aerobic Denitrification and Heterotrophic Sulfur Oxidation in the Genus Halomonas Revealed by Six Novel Species Characterizations and Genome-Based Analysis.</title>
        <authorList>
            <person name="Wang L."/>
            <person name="Shao Z."/>
        </authorList>
    </citation>
    <scope>NUCLEOTIDE SEQUENCE</scope>
    <source>
        <strain evidence="3 5">MCCC 1A05748</strain>
        <strain evidence="4">MCCC 1A05776</strain>
    </source>
</reference>
<dbReference type="RefSeq" id="WP_086511559.1">
    <property type="nucleotide sequence ID" value="NZ_FNVC01000030.1"/>
</dbReference>
<sequence length="117" mass="13572">MSRRDEFVEQMKAQLDEWNAEIEAMVARARQASAEAQNRYQDDIERLKRRRDETQRRLEELQYAGEAAWDSLQQGFDEAWELLRKALSDAQRHEPPPRDVNEADDDSPGTRSPGGSP</sequence>
<organism evidence="4 6">
    <name type="scientific">Billgrantia desiderata</name>
    <dbReference type="NCBI Taxonomy" id="52021"/>
    <lineage>
        <taxon>Bacteria</taxon>
        <taxon>Pseudomonadati</taxon>
        <taxon>Pseudomonadota</taxon>
        <taxon>Gammaproteobacteria</taxon>
        <taxon>Oceanospirillales</taxon>
        <taxon>Halomonadaceae</taxon>
        <taxon>Billgrantia</taxon>
    </lineage>
</organism>
<keyword evidence="5" id="KW-1185">Reference proteome</keyword>
<evidence type="ECO:0000313" key="3">
    <source>
        <dbReference type="EMBL" id="MCE8049531.1"/>
    </source>
</evidence>